<evidence type="ECO:0000313" key="1">
    <source>
        <dbReference type="EMBL" id="PKY37271.1"/>
    </source>
</evidence>
<protein>
    <submittedName>
        <fullName evidence="1">Uncharacterized protein</fullName>
    </submittedName>
</protein>
<dbReference type="Proteomes" id="UP000234323">
    <property type="component" value="Unassembled WGS sequence"/>
</dbReference>
<gene>
    <name evidence="1" type="ORF">RhiirA4_390149</name>
</gene>
<accession>A0A2I1FSB3</accession>
<dbReference type="AlphaFoldDB" id="A0A2I1FSB3"/>
<proteinExistence type="predicted"/>
<keyword evidence="2" id="KW-1185">Reference proteome</keyword>
<organism evidence="1 2">
    <name type="scientific">Rhizophagus irregularis</name>
    <dbReference type="NCBI Taxonomy" id="588596"/>
    <lineage>
        <taxon>Eukaryota</taxon>
        <taxon>Fungi</taxon>
        <taxon>Fungi incertae sedis</taxon>
        <taxon>Mucoromycota</taxon>
        <taxon>Glomeromycotina</taxon>
        <taxon>Glomeromycetes</taxon>
        <taxon>Glomerales</taxon>
        <taxon>Glomeraceae</taxon>
        <taxon>Rhizophagus</taxon>
    </lineage>
</organism>
<sequence>MCKDIFIDVMLLKQYPIVTNALFDQPIICSLTAIIITCSFMTSTGKPKFKIP</sequence>
<dbReference type="EMBL" id="LLXI01000001">
    <property type="protein sequence ID" value="PKY37271.1"/>
    <property type="molecule type" value="Genomic_DNA"/>
</dbReference>
<name>A0A2I1FSB3_9GLOM</name>
<comment type="caution">
    <text evidence="1">The sequence shown here is derived from an EMBL/GenBank/DDBJ whole genome shotgun (WGS) entry which is preliminary data.</text>
</comment>
<reference evidence="1 2" key="1">
    <citation type="submission" date="2015-10" db="EMBL/GenBank/DDBJ databases">
        <title>Genome analyses suggest a sexual origin of heterokaryosis in a supposedly ancient asexual fungus.</title>
        <authorList>
            <person name="Ropars J."/>
            <person name="Sedzielewska K."/>
            <person name="Noel J."/>
            <person name="Charron P."/>
            <person name="Farinelli L."/>
            <person name="Marton T."/>
            <person name="Kruger M."/>
            <person name="Pelin A."/>
            <person name="Brachmann A."/>
            <person name="Corradi N."/>
        </authorList>
    </citation>
    <scope>NUCLEOTIDE SEQUENCE [LARGE SCALE GENOMIC DNA]</scope>
    <source>
        <strain evidence="1 2">A4</strain>
    </source>
</reference>
<evidence type="ECO:0000313" key="2">
    <source>
        <dbReference type="Proteomes" id="UP000234323"/>
    </source>
</evidence>